<accession>A0A0F9TT27</accession>
<evidence type="ECO:0000313" key="2">
    <source>
        <dbReference type="EMBL" id="KKN78112.1"/>
    </source>
</evidence>
<dbReference type="InterPro" id="IPR036388">
    <property type="entry name" value="WH-like_DNA-bd_sf"/>
</dbReference>
<comment type="caution">
    <text evidence="2">The sequence shown here is derived from an EMBL/GenBank/DDBJ whole genome shotgun (WGS) entry which is preliminary data.</text>
</comment>
<organism evidence="2">
    <name type="scientific">marine sediment metagenome</name>
    <dbReference type="NCBI Taxonomy" id="412755"/>
    <lineage>
        <taxon>unclassified sequences</taxon>
        <taxon>metagenomes</taxon>
        <taxon>ecological metagenomes</taxon>
    </lineage>
</organism>
<dbReference type="GO" id="GO:0004252">
    <property type="term" value="F:serine-type endopeptidase activity"/>
    <property type="evidence" value="ECO:0007669"/>
    <property type="project" value="InterPro"/>
</dbReference>
<proteinExistence type="predicted"/>
<name>A0A0F9TT27_9ZZZZ</name>
<protein>
    <recommendedName>
        <fullName evidence="1">LexA repressor DNA-binding domain-containing protein</fullName>
    </recommendedName>
</protein>
<dbReference type="SUPFAM" id="SSF46785">
    <property type="entry name" value="Winged helix' DNA-binding domain"/>
    <property type="match status" value="1"/>
</dbReference>
<dbReference type="EMBL" id="LAZR01000268">
    <property type="protein sequence ID" value="KKN78112.1"/>
    <property type="molecule type" value="Genomic_DNA"/>
</dbReference>
<sequence>MALNDLNPSMKKTYAFICDFIKQNGYSPSTRDIKKGIPLSSVSVVVYHRDKLVKHGLISYTPERVRSIELCGSLTLTFTGDDVEFIRDEFGSDPEAAIIQTLREYVVDAVSSDARKAVGWRI</sequence>
<dbReference type="InterPro" id="IPR036390">
    <property type="entry name" value="WH_DNA-bd_sf"/>
</dbReference>
<feature type="domain" description="LexA repressor DNA-binding" evidence="1">
    <location>
        <begin position="11"/>
        <end position="66"/>
    </location>
</feature>
<dbReference type="GO" id="GO:0006508">
    <property type="term" value="P:proteolysis"/>
    <property type="evidence" value="ECO:0007669"/>
    <property type="project" value="InterPro"/>
</dbReference>
<gene>
    <name evidence="2" type="ORF">LCGC14_0353390</name>
</gene>
<dbReference type="InterPro" id="IPR006199">
    <property type="entry name" value="LexA_DNA-bd_dom"/>
</dbReference>
<dbReference type="AlphaFoldDB" id="A0A0F9TT27"/>
<reference evidence="2" key="1">
    <citation type="journal article" date="2015" name="Nature">
        <title>Complex archaea that bridge the gap between prokaryotes and eukaryotes.</title>
        <authorList>
            <person name="Spang A."/>
            <person name="Saw J.H."/>
            <person name="Jorgensen S.L."/>
            <person name="Zaremba-Niedzwiedzka K."/>
            <person name="Martijn J."/>
            <person name="Lind A.E."/>
            <person name="van Eijk R."/>
            <person name="Schleper C."/>
            <person name="Guy L."/>
            <person name="Ettema T.J."/>
        </authorList>
    </citation>
    <scope>NUCLEOTIDE SEQUENCE</scope>
</reference>
<dbReference type="Gene3D" id="1.10.10.10">
    <property type="entry name" value="Winged helix-like DNA-binding domain superfamily/Winged helix DNA-binding domain"/>
    <property type="match status" value="1"/>
</dbReference>
<evidence type="ECO:0000259" key="1">
    <source>
        <dbReference type="Pfam" id="PF01726"/>
    </source>
</evidence>
<dbReference type="Pfam" id="PF01726">
    <property type="entry name" value="LexA_DNA_bind"/>
    <property type="match status" value="1"/>
</dbReference>